<dbReference type="Proteomes" id="UP000727506">
    <property type="component" value="Unassembled WGS sequence"/>
</dbReference>
<feature type="region of interest" description="Disordered" evidence="1">
    <location>
        <begin position="1"/>
        <end position="53"/>
    </location>
</feature>
<reference evidence="3" key="1">
    <citation type="submission" date="2021-02" db="EMBL/GenBank/DDBJ databases">
        <title>Infant gut strain persistence is associated with maternal origin, phylogeny, and functional potential including surface adhesion and iron acquisition.</title>
        <authorList>
            <person name="Lou Y.C."/>
        </authorList>
    </citation>
    <scope>NUCLEOTIDE SEQUENCE</scope>
    <source>
        <strain evidence="3">L2_039_000G1_dasL2_039_000G1_concoct_11</strain>
    </source>
</reference>
<proteinExistence type="predicted"/>
<protein>
    <submittedName>
        <fullName evidence="3">Uncharacterized protein</fullName>
    </submittedName>
</protein>
<evidence type="ECO:0000256" key="1">
    <source>
        <dbReference type="SAM" id="MobiDB-lite"/>
    </source>
</evidence>
<keyword evidence="2" id="KW-0812">Transmembrane</keyword>
<feature type="compositionally biased region" description="Low complexity" evidence="1">
    <location>
        <begin position="17"/>
        <end position="43"/>
    </location>
</feature>
<organism evidence="3 4">
    <name type="scientific">Slackia piriformis</name>
    <dbReference type="NCBI Taxonomy" id="626934"/>
    <lineage>
        <taxon>Bacteria</taxon>
        <taxon>Bacillati</taxon>
        <taxon>Actinomycetota</taxon>
        <taxon>Coriobacteriia</taxon>
        <taxon>Eggerthellales</taxon>
        <taxon>Eggerthellaceae</taxon>
        <taxon>Slackia</taxon>
    </lineage>
</organism>
<sequence>MGEQRGSGAAFGGGGPRDAATGTARPDADAGAAPSGAGAVHPGGAPGGRPQRRGISRRAFLGLGGTAALTLLLAPRLAWGGVGGGSWGNAGGTAYPGSHFG</sequence>
<feature type="non-terminal residue" evidence="3">
    <location>
        <position position="101"/>
    </location>
</feature>
<accession>A0A943YVR4</accession>
<gene>
    <name evidence="3" type="ORF">KH142_06125</name>
</gene>
<evidence type="ECO:0000256" key="2">
    <source>
        <dbReference type="SAM" id="Phobius"/>
    </source>
</evidence>
<evidence type="ECO:0000313" key="4">
    <source>
        <dbReference type="Proteomes" id="UP000727506"/>
    </source>
</evidence>
<dbReference type="EMBL" id="JAGZSV010000103">
    <property type="protein sequence ID" value="MBS6941040.1"/>
    <property type="molecule type" value="Genomic_DNA"/>
</dbReference>
<evidence type="ECO:0000313" key="3">
    <source>
        <dbReference type="EMBL" id="MBS6941040.1"/>
    </source>
</evidence>
<keyword evidence="2" id="KW-1133">Transmembrane helix</keyword>
<dbReference type="PROSITE" id="PS51318">
    <property type="entry name" value="TAT"/>
    <property type="match status" value="1"/>
</dbReference>
<name>A0A943YVR4_9ACTN</name>
<dbReference type="InterPro" id="IPR006311">
    <property type="entry name" value="TAT_signal"/>
</dbReference>
<dbReference type="AlphaFoldDB" id="A0A943YVR4"/>
<feature type="transmembrane region" description="Helical" evidence="2">
    <location>
        <begin position="59"/>
        <end position="79"/>
    </location>
</feature>
<keyword evidence="2" id="KW-0472">Membrane</keyword>
<comment type="caution">
    <text evidence="3">The sequence shown here is derived from an EMBL/GenBank/DDBJ whole genome shotgun (WGS) entry which is preliminary data.</text>
</comment>